<evidence type="ECO:0000259" key="2">
    <source>
        <dbReference type="Pfam" id="PF00561"/>
    </source>
</evidence>
<organism evidence="3 4">
    <name type="scientific">Paenibacillus faecis</name>
    <dbReference type="NCBI Taxonomy" id="862114"/>
    <lineage>
        <taxon>Bacteria</taxon>
        <taxon>Bacillati</taxon>
        <taxon>Bacillota</taxon>
        <taxon>Bacilli</taxon>
        <taxon>Bacillales</taxon>
        <taxon>Paenibacillaceae</taxon>
        <taxon>Paenibacillus</taxon>
    </lineage>
</organism>
<dbReference type="AlphaFoldDB" id="A0A5D0CJ78"/>
<dbReference type="Gene3D" id="3.40.50.1820">
    <property type="entry name" value="alpha/beta hydrolase"/>
    <property type="match status" value="1"/>
</dbReference>
<evidence type="ECO:0000256" key="1">
    <source>
        <dbReference type="ARBA" id="ARBA00008645"/>
    </source>
</evidence>
<comment type="caution">
    <text evidence="3">The sequence shown here is derived from an EMBL/GenBank/DDBJ whole genome shotgun (WGS) entry which is preliminary data.</text>
</comment>
<keyword evidence="3" id="KW-0378">Hydrolase</keyword>
<reference evidence="3 4" key="1">
    <citation type="submission" date="2019-08" db="EMBL/GenBank/DDBJ databases">
        <title>Genome sequencing of Paenibacillus faecis DSM 23593(T).</title>
        <authorList>
            <person name="Kook J.-K."/>
            <person name="Park S.-N."/>
            <person name="Lim Y.K."/>
        </authorList>
    </citation>
    <scope>NUCLEOTIDE SEQUENCE [LARGE SCALE GENOMIC DNA]</scope>
    <source>
        <strain evidence="3 4">DSM 23593</strain>
    </source>
</reference>
<dbReference type="GO" id="GO:0016787">
    <property type="term" value="F:hydrolase activity"/>
    <property type="evidence" value="ECO:0007669"/>
    <property type="project" value="UniProtKB-KW"/>
</dbReference>
<dbReference type="SUPFAM" id="SSF53474">
    <property type="entry name" value="alpha/beta-Hydrolases"/>
    <property type="match status" value="1"/>
</dbReference>
<evidence type="ECO:0000313" key="3">
    <source>
        <dbReference type="EMBL" id="TYA10026.1"/>
    </source>
</evidence>
<dbReference type="InterPro" id="IPR029058">
    <property type="entry name" value="AB_hydrolase_fold"/>
</dbReference>
<feature type="domain" description="AB hydrolase-1" evidence="2">
    <location>
        <begin position="34"/>
        <end position="268"/>
    </location>
</feature>
<protein>
    <submittedName>
        <fullName evidence="3">Alpha/beta hydrolase</fullName>
    </submittedName>
</protein>
<evidence type="ECO:0000313" key="4">
    <source>
        <dbReference type="Proteomes" id="UP000325218"/>
    </source>
</evidence>
<dbReference type="Proteomes" id="UP000325218">
    <property type="component" value="Unassembled WGS sequence"/>
</dbReference>
<gene>
    <name evidence="3" type="ORF">FRY98_25815</name>
</gene>
<dbReference type="InterPro" id="IPR000073">
    <property type="entry name" value="AB_hydrolase_1"/>
</dbReference>
<name>A0A5D0CJ78_9BACL</name>
<dbReference type="EMBL" id="VSDO01000006">
    <property type="protein sequence ID" value="TYA10026.1"/>
    <property type="molecule type" value="Genomic_DNA"/>
</dbReference>
<dbReference type="OrthoDB" id="9780932at2"/>
<comment type="similarity">
    <text evidence="1">Belongs to the AB hydrolase superfamily.</text>
</comment>
<keyword evidence="4" id="KW-1185">Reference proteome</keyword>
<sequence>MLKNPGKGGLLLNAQLEYITARNNVNIAGSGSQPLIFAHGFGCDQHMWRFVAPTFEKDYRVVLFDFVGSGKSDKTAYDPERYADLYGYAQDVLEICEAHEWSNAILVGHSVGAMIGLLAAIRKPEYFDRLILVGPSPCYINDLPDYIGGFELEELHQLFEIMDQNFMGWANYLAPIIMGNAERPELSRELEESFCSTDPDIARRFAKATFLSDYRAELSQVRVPALILQSDEDVIAPLEVGAFVHRQIPGSELQLMDARGHCPHVSHPEETIRLISSYLSHVSSGMELPR</sequence>
<proteinExistence type="inferred from homology"/>
<dbReference type="PANTHER" id="PTHR43039">
    <property type="entry name" value="ESTERASE-RELATED"/>
    <property type="match status" value="1"/>
</dbReference>
<accession>A0A5D0CJ78</accession>
<dbReference type="Pfam" id="PF00561">
    <property type="entry name" value="Abhydrolase_1"/>
    <property type="match status" value="1"/>
</dbReference>
<dbReference type="PRINTS" id="PR00111">
    <property type="entry name" value="ABHYDROLASE"/>
</dbReference>